<sequence>MEDIRAAALAYYGTGSDKLKQMASSFFESLDHKGDGKVMVRELVDFFKQKGYETIKPNFFKELGKDDEHGSLDFEEFMVVYYVVKTSWPSCQECGAFLKETYFNCVKCFDHGDSTYDLCTVCFGQGKTCTHKHTVFMDNHALLRSKSNASMLKMNKQHVSASASLPSHGNQLLPSHGALKGTQHEQFEALEKQIATEKFGMGNPHGAENFLDIVIKCSIM</sequence>
<dbReference type="Gene3D" id="1.10.238.10">
    <property type="entry name" value="EF-hand"/>
    <property type="match status" value="1"/>
</dbReference>
<dbReference type="SUPFAM" id="SSF47473">
    <property type="entry name" value="EF-hand"/>
    <property type="match status" value="1"/>
</dbReference>
<reference evidence="2 3" key="1">
    <citation type="submission" date="2019-09" db="EMBL/GenBank/DDBJ databases">
        <title>A chromosome-level genome assembly of the Chinese tupelo Nyssa sinensis.</title>
        <authorList>
            <person name="Yang X."/>
            <person name="Kang M."/>
            <person name="Yang Y."/>
            <person name="Xiong H."/>
            <person name="Wang M."/>
            <person name="Zhang Z."/>
            <person name="Wang Z."/>
            <person name="Wu H."/>
            <person name="Ma T."/>
            <person name="Liu J."/>
            <person name="Xi Z."/>
        </authorList>
    </citation>
    <scope>NUCLEOTIDE SEQUENCE [LARGE SCALE GENOMIC DNA]</scope>
    <source>
        <strain evidence="2">J267</strain>
        <tissue evidence="2">Leaf</tissue>
    </source>
</reference>
<evidence type="ECO:0000313" key="2">
    <source>
        <dbReference type="EMBL" id="KAA8527811.1"/>
    </source>
</evidence>
<evidence type="ECO:0000259" key="1">
    <source>
        <dbReference type="PROSITE" id="PS50222"/>
    </source>
</evidence>
<dbReference type="Proteomes" id="UP000325577">
    <property type="component" value="Linkage Group LG21"/>
</dbReference>
<dbReference type="OrthoDB" id="8785703at2759"/>
<dbReference type="InterPro" id="IPR011992">
    <property type="entry name" value="EF-hand-dom_pair"/>
</dbReference>
<keyword evidence="3" id="KW-1185">Reference proteome</keyword>
<accession>A0A5J5AF11</accession>
<evidence type="ECO:0000313" key="3">
    <source>
        <dbReference type="Proteomes" id="UP000325577"/>
    </source>
</evidence>
<dbReference type="GO" id="GO:0005509">
    <property type="term" value="F:calcium ion binding"/>
    <property type="evidence" value="ECO:0007669"/>
    <property type="project" value="InterPro"/>
</dbReference>
<dbReference type="EMBL" id="CM018045">
    <property type="protein sequence ID" value="KAA8527811.1"/>
    <property type="molecule type" value="Genomic_DNA"/>
</dbReference>
<dbReference type="SUPFAM" id="SSF57850">
    <property type="entry name" value="RING/U-box"/>
    <property type="match status" value="1"/>
</dbReference>
<organism evidence="2 3">
    <name type="scientific">Nyssa sinensis</name>
    <dbReference type="NCBI Taxonomy" id="561372"/>
    <lineage>
        <taxon>Eukaryota</taxon>
        <taxon>Viridiplantae</taxon>
        <taxon>Streptophyta</taxon>
        <taxon>Embryophyta</taxon>
        <taxon>Tracheophyta</taxon>
        <taxon>Spermatophyta</taxon>
        <taxon>Magnoliopsida</taxon>
        <taxon>eudicotyledons</taxon>
        <taxon>Gunneridae</taxon>
        <taxon>Pentapetalae</taxon>
        <taxon>asterids</taxon>
        <taxon>Cornales</taxon>
        <taxon>Nyssaceae</taxon>
        <taxon>Nyssa</taxon>
    </lineage>
</organism>
<feature type="domain" description="EF-hand" evidence="1">
    <location>
        <begin position="18"/>
        <end position="53"/>
    </location>
</feature>
<dbReference type="InterPro" id="IPR002048">
    <property type="entry name" value="EF_hand_dom"/>
</dbReference>
<dbReference type="PROSITE" id="PS50222">
    <property type="entry name" value="EF_HAND_2"/>
    <property type="match status" value="1"/>
</dbReference>
<name>A0A5J5AF11_9ASTE</name>
<protein>
    <recommendedName>
        <fullName evidence="1">EF-hand domain-containing protein</fullName>
    </recommendedName>
</protein>
<gene>
    <name evidence="2" type="ORF">F0562_035320</name>
</gene>
<proteinExistence type="predicted"/>
<dbReference type="AlphaFoldDB" id="A0A5J5AF11"/>